<sequence length="252" mass="27506">MSLQQSRPSTMVRTEQGSAPEADPDDGITGSIIAIGFSVTMNVLTLVGVMAWGWPAGNVMLLFWIENVIIGMISLVRVVSARGTATDGSRLTVNGRPVRGTPGRYGLFFTLHYGIFCLVHGVFTLIVTIKLGVEPTFLWLGFPVIVVAVRYLVELLSTWFGPTGLRTVVSPQQAMLQPYPRIIVLHLAVLFAFWFTLGGGDGLPAAVLRVLDPIFALLPHRFRTDGVEVILILVVIKTVVDIYTTRRATRSG</sequence>
<comment type="caution">
    <text evidence="3">The sequence shown here is derived from an EMBL/GenBank/DDBJ whole genome shotgun (WGS) entry which is preliminary data.</text>
</comment>
<name>A0A7Y9IF18_9ACTN</name>
<feature type="region of interest" description="Disordered" evidence="1">
    <location>
        <begin position="1"/>
        <end position="25"/>
    </location>
</feature>
<feature type="transmembrane region" description="Helical" evidence="2">
    <location>
        <begin position="32"/>
        <end position="54"/>
    </location>
</feature>
<organism evidence="3 4">
    <name type="scientific">Microlunatus parietis</name>
    <dbReference type="NCBI Taxonomy" id="682979"/>
    <lineage>
        <taxon>Bacteria</taxon>
        <taxon>Bacillati</taxon>
        <taxon>Actinomycetota</taxon>
        <taxon>Actinomycetes</taxon>
        <taxon>Propionibacteriales</taxon>
        <taxon>Propionibacteriaceae</taxon>
        <taxon>Microlunatus</taxon>
    </lineage>
</organism>
<dbReference type="RefSeq" id="WP_179757595.1">
    <property type="nucleotide sequence ID" value="NZ_JACCBU010000001.1"/>
</dbReference>
<keyword evidence="2" id="KW-0472">Membrane</keyword>
<dbReference type="Proteomes" id="UP000569914">
    <property type="component" value="Unassembled WGS sequence"/>
</dbReference>
<feature type="transmembrane region" description="Helical" evidence="2">
    <location>
        <begin position="60"/>
        <end position="80"/>
    </location>
</feature>
<evidence type="ECO:0000313" key="3">
    <source>
        <dbReference type="EMBL" id="NYE75019.1"/>
    </source>
</evidence>
<keyword evidence="2" id="KW-1133">Transmembrane helix</keyword>
<protein>
    <submittedName>
        <fullName evidence="3">Uncharacterized protein</fullName>
    </submittedName>
</protein>
<dbReference type="AlphaFoldDB" id="A0A7Y9IF18"/>
<reference evidence="3 4" key="1">
    <citation type="submission" date="2020-07" db="EMBL/GenBank/DDBJ databases">
        <title>Sequencing the genomes of 1000 actinobacteria strains.</title>
        <authorList>
            <person name="Klenk H.-P."/>
        </authorList>
    </citation>
    <scope>NUCLEOTIDE SEQUENCE [LARGE SCALE GENOMIC DNA]</scope>
    <source>
        <strain evidence="3 4">DSM 22083</strain>
    </source>
</reference>
<accession>A0A7Y9IF18</accession>
<feature type="transmembrane region" description="Helical" evidence="2">
    <location>
        <begin position="182"/>
        <end position="206"/>
    </location>
</feature>
<evidence type="ECO:0000256" key="2">
    <source>
        <dbReference type="SAM" id="Phobius"/>
    </source>
</evidence>
<proteinExistence type="predicted"/>
<dbReference type="EMBL" id="JACCBU010000001">
    <property type="protein sequence ID" value="NYE75019.1"/>
    <property type="molecule type" value="Genomic_DNA"/>
</dbReference>
<dbReference type="Pfam" id="PF20108">
    <property type="entry name" value="DUF6498"/>
    <property type="match status" value="1"/>
</dbReference>
<feature type="transmembrane region" description="Helical" evidence="2">
    <location>
        <begin position="137"/>
        <end position="161"/>
    </location>
</feature>
<feature type="compositionally biased region" description="Polar residues" evidence="1">
    <location>
        <begin position="1"/>
        <end position="17"/>
    </location>
</feature>
<dbReference type="InterPro" id="IPR045466">
    <property type="entry name" value="DUF6498"/>
</dbReference>
<evidence type="ECO:0000313" key="4">
    <source>
        <dbReference type="Proteomes" id="UP000569914"/>
    </source>
</evidence>
<keyword evidence="4" id="KW-1185">Reference proteome</keyword>
<keyword evidence="2" id="KW-0812">Transmembrane</keyword>
<feature type="transmembrane region" description="Helical" evidence="2">
    <location>
        <begin position="226"/>
        <end position="244"/>
    </location>
</feature>
<feature type="transmembrane region" description="Helical" evidence="2">
    <location>
        <begin position="105"/>
        <end position="131"/>
    </location>
</feature>
<evidence type="ECO:0000256" key="1">
    <source>
        <dbReference type="SAM" id="MobiDB-lite"/>
    </source>
</evidence>
<gene>
    <name evidence="3" type="ORF">BKA15_006348</name>
</gene>